<gene>
    <name evidence="2" type="ORF">SRO942_LOCUS49291</name>
</gene>
<dbReference type="AlphaFoldDB" id="A0A8S2ZCU2"/>
<evidence type="ECO:0000313" key="2">
    <source>
        <dbReference type="EMBL" id="CAF4613752.1"/>
    </source>
</evidence>
<feature type="non-terminal residue" evidence="2">
    <location>
        <position position="73"/>
    </location>
</feature>
<dbReference type="EMBL" id="CAJOBC010131332">
    <property type="protein sequence ID" value="CAF4613752.1"/>
    <property type="molecule type" value="Genomic_DNA"/>
</dbReference>
<accession>A0A8S2ZCU2</accession>
<name>A0A8S2ZCU2_9BILA</name>
<feature type="region of interest" description="Disordered" evidence="1">
    <location>
        <begin position="1"/>
        <end position="29"/>
    </location>
</feature>
<dbReference type="Proteomes" id="UP000681722">
    <property type="component" value="Unassembled WGS sequence"/>
</dbReference>
<evidence type="ECO:0000313" key="3">
    <source>
        <dbReference type="Proteomes" id="UP000681722"/>
    </source>
</evidence>
<sequence length="73" mass="7842">ARLTGNGNFNKRAQRDDSSSISSSPAGSWPLFASQSVASLDNDEDTNEMNVTKIAPRTYSLYNCINSKARGGT</sequence>
<organism evidence="2 3">
    <name type="scientific">Didymodactylos carnosus</name>
    <dbReference type="NCBI Taxonomy" id="1234261"/>
    <lineage>
        <taxon>Eukaryota</taxon>
        <taxon>Metazoa</taxon>
        <taxon>Spiralia</taxon>
        <taxon>Gnathifera</taxon>
        <taxon>Rotifera</taxon>
        <taxon>Eurotatoria</taxon>
        <taxon>Bdelloidea</taxon>
        <taxon>Philodinida</taxon>
        <taxon>Philodinidae</taxon>
        <taxon>Didymodactylos</taxon>
    </lineage>
</organism>
<proteinExistence type="predicted"/>
<feature type="non-terminal residue" evidence="2">
    <location>
        <position position="1"/>
    </location>
</feature>
<protein>
    <submittedName>
        <fullName evidence="2">Uncharacterized protein</fullName>
    </submittedName>
</protein>
<evidence type="ECO:0000256" key="1">
    <source>
        <dbReference type="SAM" id="MobiDB-lite"/>
    </source>
</evidence>
<comment type="caution">
    <text evidence="2">The sequence shown here is derived from an EMBL/GenBank/DDBJ whole genome shotgun (WGS) entry which is preliminary data.</text>
</comment>
<reference evidence="2" key="1">
    <citation type="submission" date="2021-02" db="EMBL/GenBank/DDBJ databases">
        <authorList>
            <person name="Nowell W R."/>
        </authorList>
    </citation>
    <scope>NUCLEOTIDE SEQUENCE</scope>
</reference>
<feature type="compositionally biased region" description="Polar residues" evidence="1">
    <location>
        <begin position="1"/>
        <end position="11"/>
    </location>
</feature>